<dbReference type="Proteomes" id="UP000672602">
    <property type="component" value="Unassembled WGS sequence"/>
</dbReference>
<evidence type="ECO:0000259" key="1">
    <source>
        <dbReference type="PROSITE" id="PS51186"/>
    </source>
</evidence>
<dbReference type="CDD" id="cd04301">
    <property type="entry name" value="NAT_SF"/>
    <property type="match status" value="1"/>
</dbReference>
<feature type="domain" description="N-acetyltransferase" evidence="1">
    <location>
        <begin position="10"/>
        <end position="164"/>
    </location>
</feature>
<dbReference type="EMBL" id="JAGMWN010000013">
    <property type="protein sequence ID" value="MBP5858930.1"/>
    <property type="molecule type" value="Genomic_DNA"/>
</dbReference>
<evidence type="ECO:0000313" key="3">
    <source>
        <dbReference type="Proteomes" id="UP000672602"/>
    </source>
</evidence>
<protein>
    <submittedName>
        <fullName evidence="2">N-acetyltransferase</fullName>
    </submittedName>
</protein>
<dbReference type="Pfam" id="PF00583">
    <property type="entry name" value="Acetyltransf_1"/>
    <property type="match status" value="1"/>
</dbReference>
<comment type="caution">
    <text evidence="2">The sequence shown here is derived from an EMBL/GenBank/DDBJ whole genome shotgun (WGS) entry which is preliminary data.</text>
</comment>
<dbReference type="InterPro" id="IPR000182">
    <property type="entry name" value="GNAT_dom"/>
</dbReference>
<dbReference type="InterPro" id="IPR016181">
    <property type="entry name" value="Acyl_CoA_acyltransferase"/>
</dbReference>
<gene>
    <name evidence="2" type="ORF">KAJ83_18060</name>
</gene>
<organism evidence="2 3">
    <name type="scientific">Marivibrio halodurans</name>
    <dbReference type="NCBI Taxonomy" id="2039722"/>
    <lineage>
        <taxon>Bacteria</taxon>
        <taxon>Pseudomonadati</taxon>
        <taxon>Pseudomonadota</taxon>
        <taxon>Alphaproteobacteria</taxon>
        <taxon>Rhodospirillales</taxon>
        <taxon>Rhodospirillaceae</taxon>
        <taxon>Marivibrio</taxon>
    </lineage>
</organism>
<dbReference type="RefSeq" id="WP_210683519.1">
    <property type="nucleotide sequence ID" value="NZ_JAGMWN010000013.1"/>
</dbReference>
<sequence length="180" mass="18579">MPKSPPPLPYRIAPEEPAHAPAVEALIAESFGPERAKRTVYRFRDGRAPIAELAFVGLLPEGVGEAAGSERLVASLNFWEVAAPGGPLPLLGPLAVLPDLRGRGVGRALVAHGLAAARDQGWPAVLIVGDPGYYAPFGFSVGPVAGLDLPGPVGPLTFMGLEFTPGALSERAGAVVPRPL</sequence>
<dbReference type="GO" id="GO:0016747">
    <property type="term" value="F:acyltransferase activity, transferring groups other than amino-acyl groups"/>
    <property type="evidence" value="ECO:0007669"/>
    <property type="project" value="InterPro"/>
</dbReference>
<evidence type="ECO:0000313" key="2">
    <source>
        <dbReference type="EMBL" id="MBP5858930.1"/>
    </source>
</evidence>
<dbReference type="SUPFAM" id="SSF55729">
    <property type="entry name" value="Acyl-CoA N-acyltransferases (Nat)"/>
    <property type="match status" value="1"/>
</dbReference>
<dbReference type="AlphaFoldDB" id="A0A8J7V404"/>
<accession>A0A8J7V404</accession>
<name>A0A8J7V404_9PROT</name>
<dbReference type="PROSITE" id="PS51186">
    <property type="entry name" value="GNAT"/>
    <property type="match status" value="1"/>
</dbReference>
<reference evidence="2" key="1">
    <citation type="submission" date="2021-04" db="EMBL/GenBank/DDBJ databases">
        <authorList>
            <person name="Zhang D.-C."/>
        </authorList>
    </citation>
    <scope>NUCLEOTIDE SEQUENCE</scope>
    <source>
        <strain evidence="2">CGMCC 1.15697</strain>
    </source>
</reference>
<proteinExistence type="predicted"/>
<dbReference type="Gene3D" id="3.40.630.30">
    <property type="match status" value="1"/>
</dbReference>
<keyword evidence="3" id="KW-1185">Reference proteome</keyword>